<dbReference type="RefSeq" id="WP_190016601.1">
    <property type="nucleotide sequence ID" value="NZ_BMUE01000008.1"/>
</dbReference>
<dbReference type="Proteomes" id="UP000620224">
    <property type="component" value="Unassembled WGS sequence"/>
</dbReference>
<dbReference type="EMBL" id="BMUE01000008">
    <property type="protein sequence ID" value="GGW58246.1"/>
    <property type="molecule type" value="Genomic_DNA"/>
</dbReference>
<gene>
    <name evidence="3" type="ORF">GCM10010503_39100</name>
</gene>
<dbReference type="AlphaFoldDB" id="A0A918J936"/>
<organism evidence="3 4">
    <name type="scientific">Streptomyces lucensis JCM 4490</name>
    <dbReference type="NCBI Taxonomy" id="1306176"/>
    <lineage>
        <taxon>Bacteria</taxon>
        <taxon>Bacillati</taxon>
        <taxon>Actinomycetota</taxon>
        <taxon>Actinomycetes</taxon>
        <taxon>Kitasatosporales</taxon>
        <taxon>Streptomycetaceae</taxon>
        <taxon>Streptomyces</taxon>
    </lineage>
</organism>
<keyword evidence="2" id="KW-1133">Transmembrane helix</keyword>
<keyword evidence="2" id="KW-0472">Membrane</keyword>
<evidence type="ECO:0000256" key="2">
    <source>
        <dbReference type="SAM" id="Phobius"/>
    </source>
</evidence>
<keyword evidence="2" id="KW-0812">Transmembrane</keyword>
<evidence type="ECO:0000313" key="4">
    <source>
        <dbReference type="Proteomes" id="UP000620224"/>
    </source>
</evidence>
<feature type="transmembrane region" description="Helical" evidence="2">
    <location>
        <begin position="52"/>
        <end position="69"/>
    </location>
</feature>
<name>A0A918J936_9ACTN</name>
<keyword evidence="4" id="KW-1185">Reference proteome</keyword>
<reference evidence="3" key="1">
    <citation type="journal article" date="2014" name="Int. J. Syst. Evol. Microbiol.">
        <title>Complete genome sequence of Corynebacterium casei LMG S-19264T (=DSM 44701T), isolated from a smear-ripened cheese.</title>
        <authorList>
            <consortium name="US DOE Joint Genome Institute (JGI-PGF)"/>
            <person name="Walter F."/>
            <person name="Albersmeier A."/>
            <person name="Kalinowski J."/>
            <person name="Ruckert C."/>
        </authorList>
    </citation>
    <scope>NUCLEOTIDE SEQUENCE</scope>
    <source>
        <strain evidence="3">JCM 4490</strain>
    </source>
</reference>
<accession>A0A918J936</accession>
<proteinExistence type="predicted"/>
<comment type="caution">
    <text evidence="3">The sequence shown here is derived from an EMBL/GenBank/DDBJ whole genome shotgun (WGS) entry which is preliminary data.</text>
</comment>
<evidence type="ECO:0000256" key="1">
    <source>
        <dbReference type="SAM" id="MobiDB-lite"/>
    </source>
</evidence>
<feature type="region of interest" description="Disordered" evidence="1">
    <location>
        <begin position="86"/>
        <end position="114"/>
    </location>
</feature>
<protein>
    <submittedName>
        <fullName evidence="3">Uncharacterized protein</fullName>
    </submittedName>
</protein>
<reference evidence="3" key="2">
    <citation type="submission" date="2020-09" db="EMBL/GenBank/DDBJ databases">
        <authorList>
            <person name="Sun Q."/>
            <person name="Ohkuma M."/>
        </authorList>
    </citation>
    <scope>NUCLEOTIDE SEQUENCE</scope>
    <source>
        <strain evidence="3">JCM 4490</strain>
    </source>
</reference>
<evidence type="ECO:0000313" key="3">
    <source>
        <dbReference type="EMBL" id="GGW58246.1"/>
    </source>
</evidence>
<feature type="transmembrane region" description="Helical" evidence="2">
    <location>
        <begin position="20"/>
        <end position="45"/>
    </location>
</feature>
<sequence length="114" mass="11672">MNTVHGLVLAGKLDDLGNSWISMFQGWATKGLQAGLIVMVVVIMVQKFSLKAGIGALLLMIIALGLYNSRADLADVFTDEVKNPSHGAPAAPGIVMRGSGSPPTGVPAGTGGEL</sequence>